<dbReference type="InterPro" id="IPR000182">
    <property type="entry name" value="GNAT_dom"/>
</dbReference>
<feature type="domain" description="N-acetyltransferase" evidence="1">
    <location>
        <begin position="2"/>
        <end position="152"/>
    </location>
</feature>
<evidence type="ECO:0000313" key="3">
    <source>
        <dbReference type="Proteomes" id="UP000509833"/>
    </source>
</evidence>
<gene>
    <name evidence="2" type="ORF">STHERMO_2043</name>
</gene>
<evidence type="ECO:0000259" key="1">
    <source>
        <dbReference type="PROSITE" id="PS51186"/>
    </source>
</evidence>
<name>A0A8D6U4U6_STRTR</name>
<accession>A0A8D6U4U6</accession>
<dbReference type="Gene3D" id="3.40.630.30">
    <property type="match status" value="1"/>
</dbReference>
<dbReference type="Pfam" id="PF13508">
    <property type="entry name" value="Acetyltransf_7"/>
    <property type="match status" value="1"/>
</dbReference>
<reference evidence="2 3" key="1">
    <citation type="submission" date="2020-06" db="EMBL/GenBank/DDBJ databases">
        <authorList>
            <person name="Chuat V."/>
        </authorList>
    </citation>
    <scope>NUCLEOTIDE SEQUENCE [LARGE SCALE GENOMIC DNA]</scope>
    <source>
        <strain evidence="2">STH_CIRM_336</strain>
    </source>
</reference>
<protein>
    <submittedName>
        <fullName evidence="2">Acetyltransferase</fullName>
    </submittedName>
</protein>
<dbReference type="GO" id="GO:0016747">
    <property type="term" value="F:acyltransferase activity, transferring groups other than amino-acyl groups"/>
    <property type="evidence" value="ECO:0007669"/>
    <property type="project" value="InterPro"/>
</dbReference>
<dbReference type="EMBL" id="LR822017">
    <property type="protein sequence ID" value="CAD0139590.1"/>
    <property type="molecule type" value="Genomic_DNA"/>
</dbReference>
<keyword evidence="2" id="KW-0808">Transferase</keyword>
<organism evidence="2 3">
    <name type="scientific">Streptococcus thermophilus</name>
    <dbReference type="NCBI Taxonomy" id="1308"/>
    <lineage>
        <taxon>Bacteria</taxon>
        <taxon>Bacillati</taxon>
        <taxon>Bacillota</taxon>
        <taxon>Bacilli</taxon>
        <taxon>Lactobacillales</taxon>
        <taxon>Streptococcaceae</taxon>
        <taxon>Streptococcus</taxon>
    </lineage>
</organism>
<proteinExistence type="predicted"/>
<evidence type="ECO:0000313" key="2">
    <source>
        <dbReference type="EMBL" id="CAD0139590.1"/>
    </source>
</evidence>
<dbReference type="PROSITE" id="PS51186">
    <property type="entry name" value="GNAT"/>
    <property type="match status" value="1"/>
</dbReference>
<dbReference type="InterPro" id="IPR016181">
    <property type="entry name" value="Acyl_CoA_acyltransferase"/>
</dbReference>
<dbReference type="Proteomes" id="UP000509833">
    <property type="component" value="Chromosome"/>
</dbReference>
<dbReference type="AlphaFoldDB" id="A0A8D6U4U6"/>
<dbReference type="SUPFAM" id="SSF55729">
    <property type="entry name" value="Acyl-CoA N-acyltransferases (Nat)"/>
    <property type="match status" value="1"/>
</dbReference>
<dbReference type="RefSeq" id="WP_179974063.1">
    <property type="nucleotide sequence ID" value="NZ_LR822017.1"/>
</dbReference>
<sequence length="164" mass="19669">MIKFKRVTKYNTDKKEKDQLKNLYLKAFPAEKRLPFFFFMTKTKDENVDFLSIYDDDSWISMIYLVKHDKLTFISYFAIDDSLRSKGYGGQVLEEIKKKYSNYAICLTFEKIDSSATNNEQRIKRKDFYKRNGFDKFNFYIKEAGIMYEFISHEKVLNPLNTLL</sequence>